<feature type="region of interest" description="Disordered" evidence="1">
    <location>
        <begin position="241"/>
        <end position="271"/>
    </location>
</feature>
<organism evidence="2 3">
    <name type="scientific">Periplaneta americana</name>
    <name type="common">American cockroach</name>
    <name type="synonym">Blatta americana</name>
    <dbReference type="NCBI Taxonomy" id="6978"/>
    <lineage>
        <taxon>Eukaryota</taxon>
        <taxon>Metazoa</taxon>
        <taxon>Ecdysozoa</taxon>
        <taxon>Arthropoda</taxon>
        <taxon>Hexapoda</taxon>
        <taxon>Insecta</taxon>
        <taxon>Pterygota</taxon>
        <taxon>Neoptera</taxon>
        <taxon>Polyneoptera</taxon>
        <taxon>Dictyoptera</taxon>
        <taxon>Blattodea</taxon>
        <taxon>Blattoidea</taxon>
        <taxon>Blattidae</taxon>
        <taxon>Blattinae</taxon>
        <taxon>Periplaneta</taxon>
    </lineage>
</organism>
<accession>A0ABQ8SXM5</accession>
<comment type="caution">
    <text evidence="2">The sequence shown here is derived from an EMBL/GenBank/DDBJ whole genome shotgun (WGS) entry which is preliminary data.</text>
</comment>
<dbReference type="Proteomes" id="UP001148838">
    <property type="component" value="Unassembled WGS sequence"/>
</dbReference>
<sequence length="298" mass="34764">MSTYMSNLKSGHKGKNIGGERFDPVLWIELRRSSMVRALDCRIGTYSEKNLPPSMISRNRSSLACLDLMGNREWEQKTGLFLLKARQIRTSAVKTKEELQRLNFTKNKEWERRKGEEEITAKKTLELLFRGAIACLLRNKGWEVHEVVHCIAEDDFHRRADIIGLAINRQQQKAIVIDPTIRMERDLNQAHHVDHEKWAIYEPCIPHLNAKYNIPLFNWSVTENREDGNLRAQVRQNMRDLEPPPTKLLDNYDEGSVERRKNSLRHRNSNPGFQLLRADALSTKPHQIPIPMLDWITN</sequence>
<evidence type="ECO:0000256" key="1">
    <source>
        <dbReference type="SAM" id="MobiDB-lite"/>
    </source>
</evidence>
<evidence type="ECO:0000313" key="2">
    <source>
        <dbReference type="EMBL" id="KAJ4438481.1"/>
    </source>
</evidence>
<protein>
    <submittedName>
        <fullName evidence="2">Uncharacterized protein</fullName>
    </submittedName>
</protein>
<keyword evidence="3" id="KW-1185">Reference proteome</keyword>
<dbReference type="EMBL" id="JAJSOF020000019">
    <property type="protein sequence ID" value="KAJ4438481.1"/>
    <property type="molecule type" value="Genomic_DNA"/>
</dbReference>
<name>A0ABQ8SXM5_PERAM</name>
<proteinExistence type="predicted"/>
<reference evidence="2 3" key="1">
    <citation type="journal article" date="2022" name="Allergy">
        <title>Genome assembly and annotation of Periplaneta americana reveal a comprehensive cockroach allergen profile.</title>
        <authorList>
            <person name="Wang L."/>
            <person name="Xiong Q."/>
            <person name="Saelim N."/>
            <person name="Wang L."/>
            <person name="Nong W."/>
            <person name="Wan A.T."/>
            <person name="Shi M."/>
            <person name="Liu X."/>
            <person name="Cao Q."/>
            <person name="Hui J.H.L."/>
            <person name="Sookrung N."/>
            <person name="Leung T.F."/>
            <person name="Tungtrongchitr A."/>
            <person name="Tsui S.K.W."/>
        </authorList>
    </citation>
    <scope>NUCLEOTIDE SEQUENCE [LARGE SCALE GENOMIC DNA]</scope>
    <source>
        <strain evidence="2">PWHHKU_190912</strain>
    </source>
</reference>
<gene>
    <name evidence="2" type="ORF">ANN_14426</name>
</gene>
<evidence type="ECO:0000313" key="3">
    <source>
        <dbReference type="Proteomes" id="UP001148838"/>
    </source>
</evidence>